<dbReference type="Pfam" id="PF06707">
    <property type="entry name" value="DUF1194"/>
    <property type="match status" value="2"/>
</dbReference>
<feature type="region of interest" description="Disordered" evidence="1">
    <location>
        <begin position="123"/>
        <end position="143"/>
    </location>
</feature>
<protein>
    <submittedName>
        <fullName evidence="3">DUF1194 domain-containing protein</fullName>
    </submittedName>
</protein>
<evidence type="ECO:0000313" key="3">
    <source>
        <dbReference type="EMBL" id="NIA67462.1"/>
    </source>
</evidence>
<feature type="chain" id="PRO_5037960842" evidence="2">
    <location>
        <begin position="22"/>
        <end position="259"/>
    </location>
</feature>
<gene>
    <name evidence="3" type="ORF">HBA54_02550</name>
</gene>
<dbReference type="InterPro" id="IPR036465">
    <property type="entry name" value="vWFA_dom_sf"/>
</dbReference>
<evidence type="ECO:0000256" key="2">
    <source>
        <dbReference type="SAM" id="SignalP"/>
    </source>
</evidence>
<organism evidence="3 4">
    <name type="scientific">Pelagibius litoralis</name>
    <dbReference type="NCBI Taxonomy" id="374515"/>
    <lineage>
        <taxon>Bacteria</taxon>
        <taxon>Pseudomonadati</taxon>
        <taxon>Pseudomonadota</taxon>
        <taxon>Alphaproteobacteria</taxon>
        <taxon>Rhodospirillales</taxon>
        <taxon>Rhodovibrionaceae</taxon>
        <taxon>Pelagibius</taxon>
    </lineage>
</organism>
<accession>A0A967C6W8</accession>
<comment type="caution">
    <text evidence="3">The sequence shown here is derived from an EMBL/GenBank/DDBJ whole genome shotgun (WGS) entry which is preliminary data.</text>
</comment>
<dbReference type="AlphaFoldDB" id="A0A967C6W8"/>
<keyword evidence="4" id="KW-1185">Reference proteome</keyword>
<evidence type="ECO:0000256" key="1">
    <source>
        <dbReference type="SAM" id="MobiDB-lite"/>
    </source>
</evidence>
<name>A0A967C6W8_9PROT</name>
<evidence type="ECO:0000313" key="4">
    <source>
        <dbReference type="Proteomes" id="UP000761264"/>
    </source>
</evidence>
<proteinExistence type="predicted"/>
<reference evidence="3" key="1">
    <citation type="submission" date="2020-03" db="EMBL/GenBank/DDBJ databases">
        <title>Genome of Pelagibius litoralis DSM 21314T.</title>
        <authorList>
            <person name="Wang G."/>
        </authorList>
    </citation>
    <scope>NUCLEOTIDE SEQUENCE</scope>
    <source>
        <strain evidence="3">DSM 21314</strain>
    </source>
</reference>
<dbReference type="Gene3D" id="3.40.50.410">
    <property type="entry name" value="von Willebrand factor, type A domain"/>
    <property type="match status" value="1"/>
</dbReference>
<dbReference type="RefSeq" id="WP_167221056.1">
    <property type="nucleotide sequence ID" value="NZ_JAAQPH010000002.1"/>
</dbReference>
<dbReference type="SUPFAM" id="SSF53300">
    <property type="entry name" value="vWA-like"/>
    <property type="match status" value="1"/>
</dbReference>
<feature type="compositionally biased region" description="Polar residues" evidence="1">
    <location>
        <begin position="128"/>
        <end position="141"/>
    </location>
</feature>
<dbReference type="Proteomes" id="UP000761264">
    <property type="component" value="Unassembled WGS sequence"/>
</dbReference>
<dbReference type="EMBL" id="JAAQPH010000002">
    <property type="protein sequence ID" value="NIA67462.1"/>
    <property type="molecule type" value="Genomic_DNA"/>
</dbReference>
<feature type="signal peptide" evidence="2">
    <location>
        <begin position="1"/>
        <end position="21"/>
    </location>
</feature>
<dbReference type="InterPro" id="IPR010607">
    <property type="entry name" value="DUF1194"/>
</dbReference>
<keyword evidence="2" id="KW-0732">Signal</keyword>
<sequence length="259" mass="27731">MLFRILTAVLFLNITAAIHPAAADNAARPLATDFNLITAVDVSDSITRHDEWLQYTGLARGVTDQDFLSLIGEGLMQRIGFMAFTWSSDGQLRIVVPWTVIASPEDAAQVAAQLRAAPRIDRSHYDSNHQGPQAVQSDTASSGGGMTDIAQAVGAASRLAIDAPFQGRRAVINILSNGVDNAGFDPSLQRDAAIRQGATINGVVFGGRRDLPAYFKQNVIGGPGAFLMTVRDPADLPRALEKKFWRDLIAAYATPSNNG</sequence>